<accession>A0A2A7S038</accession>
<dbReference type="NCBIfam" id="TIGR02395">
    <property type="entry name" value="rpoN_sigma"/>
    <property type="match status" value="1"/>
</dbReference>
<feature type="region of interest" description="Disordered" evidence="10">
    <location>
        <begin position="65"/>
        <end position="136"/>
    </location>
</feature>
<dbReference type="NCBIfam" id="NF004595">
    <property type="entry name" value="PRK05932.1-2"/>
    <property type="match status" value="1"/>
</dbReference>
<comment type="caution">
    <text evidence="11">The sequence shown here is derived from an EMBL/GenBank/DDBJ whole genome shotgun (WGS) entry which is preliminary data.</text>
</comment>
<dbReference type="GO" id="GO:0001216">
    <property type="term" value="F:DNA-binding transcription activator activity"/>
    <property type="evidence" value="ECO:0007669"/>
    <property type="project" value="InterPro"/>
</dbReference>
<evidence type="ECO:0000256" key="6">
    <source>
        <dbReference type="ARBA" id="ARBA00023082"/>
    </source>
</evidence>
<dbReference type="InterPro" id="IPR038709">
    <property type="entry name" value="RpoN_core-bd_sf"/>
</dbReference>
<dbReference type="GO" id="GO:0016779">
    <property type="term" value="F:nucleotidyltransferase activity"/>
    <property type="evidence" value="ECO:0007669"/>
    <property type="project" value="UniProtKB-KW"/>
</dbReference>
<dbReference type="Proteomes" id="UP000220629">
    <property type="component" value="Unassembled WGS sequence"/>
</dbReference>
<evidence type="ECO:0000313" key="11">
    <source>
        <dbReference type="EMBL" id="PEH36918.1"/>
    </source>
</evidence>
<evidence type="ECO:0000256" key="4">
    <source>
        <dbReference type="ARBA" id="ARBA00022695"/>
    </source>
</evidence>
<dbReference type="PROSITE" id="PS00718">
    <property type="entry name" value="SIGMA54_2"/>
    <property type="match status" value="1"/>
</dbReference>
<dbReference type="NCBIfam" id="NF009118">
    <property type="entry name" value="PRK12469.1"/>
    <property type="match status" value="1"/>
</dbReference>
<feature type="compositionally biased region" description="Basic and acidic residues" evidence="10">
    <location>
        <begin position="89"/>
        <end position="102"/>
    </location>
</feature>
<dbReference type="OMA" id="VTTQKFM"/>
<keyword evidence="3 9" id="KW-0808">Transferase</keyword>
<dbReference type="NCBIfam" id="NF004598">
    <property type="entry name" value="PRK05932.1-5"/>
    <property type="match status" value="1"/>
</dbReference>
<dbReference type="RefSeq" id="WP_013699407.1">
    <property type="nucleotide sequence ID" value="NZ_CADEPO010000001.1"/>
</dbReference>
<name>A0A2A7S038_BURGA</name>
<dbReference type="InterPro" id="IPR000394">
    <property type="entry name" value="RNA_pol_sigma_54"/>
</dbReference>
<dbReference type="PRINTS" id="PR00045">
    <property type="entry name" value="SIGMA54FCT"/>
</dbReference>
<evidence type="ECO:0000256" key="2">
    <source>
        <dbReference type="ARBA" id="ARBA00022478"/>
    </source>
</evidence>
<comment type="function">
    <text evidence="9">Sigma factors are initiation factors that promote the attachment of RNA polymerase to specific initiation sites and are then released.</text>
</comment>
<dbReference type="AlphaFoldDB" id="A0A2A7S038"/>
<proteinExistence type="inferred from homology"/>
<comment type="similarity">
    <text evidence="1 9">Belongs to the sigma-54 factor family.</text>
</comment>
<protein>
    <recommendedName>
        <fullName evidence="9">RNA polymerase sigma-54 factor</fullName>
    </recommendedName>
</protein>
<dbReference type="Gene3D" id="1.10.10.1330">
    <property type="entry name" value="RNA polymerase sigma-54 factor, core-binding domain"/>
    <property type="match status" value="1"/>
</dbReference>
<dbReference type="Gene3D" id="1.10.10.60">
    <property type="entry name" value="Homeodomain-like"/>
    <property type="match status" value="1"/>
</dbReference>
<evidence type="ECO:0000256" key="10">
    <source>
        <dbReference type="SAM" id="MobiDB-lite"/>
    </source>
</evidence>
<evidence type="ECO:0000256" key="8">
    <source>
        <dbReference type="ARBA" id="ARBA00023163"/>
    </source>
</evidence>
<dbReference type="GO" id="GO:0003677">
    <property type="term" value="F:DNA binding"/>
    <property type="evidence" value="ECO:0007669"/>
    <property type="project" value="UniProtKB-KW"/>
</dbReference>
<gene>
    <name evidence="11" type="ORF">CRM94_20235</name>
</gene>
<keyword evidence="4 9" id="KW-0548">Nucleotidyltransferase</keyword>
<keyword evidence="2 9" id="KW-0240">DNA-directed RNA polymerase</keyword>
<evidence type="ECO:0000256" key="7">
    <source>
        <dbReference type="ARBA" id="ARBA00023125"/>
    </source>
</evidence>
<evidence type="ECO:0000313" key="12">
    <source>
        <dbReference type="Proteomes" id="UP000220629"/>
    </source>
</evidence>
<keyword evidence="8 9" id="KW-0804">Transcription</keyword>
<dbReference type="PANTHER" id="PTHR32248:SF4">
    <property type="entry name" value="RNA POLYMERASE SIGMA-54 FACTOR"/>
    <property type="match status" value="1"/>
</dbReference>
<evidence type="ECO:0000256" key="9">
    <source>
        <dbReference type="PIRNR" id="PIRNR000774"/>
    </source>
</evidence>
<evidence type="ECO:0000256" key="3">
    <source>
        <dbReference type="ARBA" id="ARBA00022679"/>
    </source>
</evidence>
<sequence length="501" mass="55047">MKASLQLRLSQHLALTPQLQQSIRLLQLSTLELQQEVAMAVAQNPLLENDEWIASPLRVAADGSLIAQSPPSSTPEPMHGGGSNGSEASGDRAERDDSRNGDDYDYNADSGDSGQWNLDDYGRSSGASDDDDLPPLQVHEASTSLREHLSAQLRVTQAGPRDRALVMFLIESLDDDGYLGAGLDEVLTDLPEELEVDLDELGAALALLHSFDPAGVGARSASECLRLQLLRLDPSPTRTLSLDIVSQHLELLAARDFTRLRKQLKANDDELREAHALIRSLEPFPGAAYGKTEADYVVPDIMVRKSGQNWLAELNPEVVPKLRINHLYANILRNSRGDPGAGSLKQQLQEARWLIKNIQQRFETILRVAQAIVERQKNFFAHGEIAMRPLVLREIADTLGLHESTVSRVTTGKYMLTPFGTLEFKYFFGSHVSTDTGGAASSTAIRALIKQLIGAEDQKSPLSDSRIAELLAEQGFVVARRTVAKYREALKIPAVNLRKSL</sequence>
<dbReference type="PANTHER" id="PTHR32248">
    <property type="entry name" value="RNA POLYMERASE SIGMA-54 FACTOR"/>
    <property type="match status" value="1"/>
</dbReference>
<keyword evidence="5 9" id="KW-0805">Transcription regulation</keyword>
<keyword evidence="7 9" id="KW-0238">DNA-binding</keyword>
<keyword evidence="6 9" id="KW-0731">Sigma factor</keyword>
<dbReference type="InterPro" id="IPR007046">
    <property type="entry name" value="RNA_pol_sigma_54_core-bd"/>
</dbReference>
<organism evidence="11 12">
    <name type="scientific">Burkholderia gladioli</name>
    <name type="common">Pseudomonas marginata</name>
    <name type="synonym">Phytomonas marginata</name>
    <dbReference type="NCBI Taxonomy" id="28095"/>
    <lineage>
        <taxon>Bacteria</taxon>
        <taxon>Pseudomonadati</taxon>
        <taxon>Pseudomonadota</taxon>
        <taxon>Betaproteobacteria</taxon>
        <taxon>Burkholderiales</taxon>
        <taxon>Burkholderiaceae</taxon>
        <taxon>Burkholderia</taxon>
    </lineage>
</organism>
<evidence type="ECO:0000256" key="5">
    <source>
        <dbReference type="ARBA" id="ARBA00023015"/>
    </source>
</evidence>
<dbReference type="Pfam" id="PF04552">
    <property type="entry name" value="Sigma54_DBD"/>
    <property type="match status" value="1"/>
</dbReference>
<dbReference type="Pfam" id="PF00309">
    <property type="entry name" value="Sigma54_AID"/>
    <property type="match status" value="1"/>
</dbReference>
<dbReference type="EMBL" id="PDDY01000004">
    <property type="protein sequence ID" value="PEH36918.1"/>
    <property type="molecule type" value="Genomic_DNA"/>
</dbReference>
<dbReference type="PIRSF" id="PIRSF000774">
    <property type="entry name" value="RpoN"/>
    <property type="match status" value="1"/>
</dbReference>
<dbReference type="GO" id="GO:0006352">
    <property type="term" value="P:DNA-templated transcription initiation"/>
    <property type="evidence" value="ECO:0007669"/>
    <property type="project" value="InterPro"/>
</dbReference>
<reference evidence="12" key="1">
    <citation type="submission" date="2017-09" db="EMBL/GenBank/DDBJ databases">
        <title>FDA dAtabase for Regulatory Grade micrObial Sequences (FDA-ARGOS): Supporting development and validation of Infectious Disease Dx tests.</title>
        <authorList>
            <person name="Minogue T."/>
            <person name="Wolcott M."/>
            <person name="Wasieloski L."/>
            <person name="Aguilar W."/>
            <person name="Moore D."/>
            <person name="Tallon L."/>
            <person name="Sadzewicz L."/>
            <person name="Ott S."/>
            <person name="Zhao X."/>
            <person name="Nagaraj S."/>
            <person name="Vavikolanu K."/>
            <person name="Aluvathingal J."/>
            <person name="Nadendla S."/>
            <person name="Sichtig H."/>
        </authorList>
    </citation>
    <scope>NUCLEOTIDE SEQUENCE [LARGE SCALE GENOMIC DNA]</scope>
    <source>
        <strain evidence="12">FDAARGOS_390</strain>
    </source>
</reference>
<evidence type="ECO:0000256" key="1">
    <source>
        <dbReference type="ARBA" id="ARBA00008798"/>
    </source>
</evidence>
<dbReference type="GO" id="GO:0016987">
    <property type="term" value="F:sigma factor activity"/>
    <property type="evidence" value="ECO:0007669"/>
    <property type="project" value="UniProtKB-KW"/>
</dbReference>
<dbReference type="InterPro" id="IPR007634">
    <property type="entry name" value="RNA_pol_sigma_54_DNA-bd"/>
</dbReference>
<dbReference type="GO" id="GO:0000428">
    <property type="term" value="C:DNA-directed RNA polymerase complex"/>
    <property type="evidence" value="ECO:0007669"/>
    <property type="project" value="UniProtKB-KW"/>
</dbReference>
<dbReference type="Pfam" id="PF04963">
    <property type="entry name" value="Sigma54_CBD"/>
    <property type="match status" value="1"/>
</dbReference>
<dbReference type="PROSITE" id="PS00717">
    <property type="entry name" value="SIGMA54_1"/>
    <property type="match status" value="1"/>
</dbReference>
<dbReference type="PROSITE" id="PS50044">
    <property type="entry name" value="SIGMA54_3"/>
    <property type="match status" value="1"/>
</dbReference>